<dbReference type="EMBL" id="JAERRI010000006">
    <property type="protein sequence ID" value="MBL1090376.1"/>
    <property type="molecule type" value="Genomic_DNA"/>
</dbReference>
<evidence type="ECO:0000313" key="2">
    <source>
        <dbReference type="Proteomes" id="UP000629371"/>
    </source>
</evidence>
<organism evidence="1 2">
    <name type="scientific">Streptomyces siderophoricus</name>
    <dbReference type="NCBI Taxonomy" id="2802281"/>
    <lineage>
        <taxon>Bacteria</taxon>
        <taxon>Bacillati</taxon>
        <taxon>Actinomycetota</taxon>
        <taxon>Actinomycetes</taxon>
        <taxon>Kitasatosporales</taxon>
        <taxon>Streptomycetaceae</taxon>
        <taxon>Streptomyces</taxon>
    </lineage>
</organism>
<sequence length="63" mass="7053">MGVLYGYYAADDDEEAARAVLRDGDRPTRSDFDDSLARFLTGLAALARRAVTRGQHLYCWICP</sequence>
<reference evidence="1 2" key="1">
    <citation type="submission" date="2021-01" db="EMBL/GenBank/DDBJ databases">
        <title>WGS of actinomycetes isolated from Thailand.</title>
        <authorList>
            <person name="Thawai C."/>
        </authorList>
    </citation>
    <scope>NUCLEOTIDE SEQUENCE [LARGE SCALE GENOMIC DNA]</scope>
    <source>
        <strain evidence="1 2">CH9-7</strain>
    </source>
</reference>
<proteinExistence type="predicted"/>
<dbReference type="Proteomes" id="UP000629371">
    <property type="component" value="Unassembled WGS sequence"/>
</dbReference>
<comment type="caution">
    <text evidence="1">The sequence shown here is derived from an EMBL/GenBank/DDBJ whole genome shotgun (WGS) entry which is preliminary data.</text>
</comment>
<evidence type="ECO:0000313" key="1">
    <source>
        <dbReference type="EMBL" id="MBL1090376.1"/>
    </source>
</evidence>
<gene>
    <name evidence="1" type="ORF">JK360_13360</name>
</gene>
<dbReference type="RefSeq" id="WP_201803705.1">
    <property type="nucleotide sequence ID" value="NZ_JAERRI010000006.1"/>
</dbReference>
<name>A0ABS1MRH7_9ACTN</name>
<keyword evidence="2" id="KW-1185">Reference proteome</keyword>
<accession>A0ABS1MRH7</accession>
<protein>
    <submittedName>
        <fullName evidence="1">Uncharacterized protein</fullName>
    </submittedName>
</protein>